<keyword evidence="2" id="KW-1185">Reference proteome</keyword>
<organism evidence="1 2">
    <name type="scientific">Carnegiea gigantea</name>
    <dbReference type="NCBI Taxonomy" id="171969"/>
    <lineage>
        <taxon>Eukaryota</taxon>
        <taxon>Viridiplantae</taxon>
        <taxon>Streptophyta</taxon>
        <taxon>Embryophyta</taxon>
        <taxon>Tracheophyta</taxon>
        <taxon>Spermatophyta</taxon>
        <taxon>Magnoliopsida</taxon>
        <taxon>eudicotyledons</taxon>
        <taxon>Gunneridae</taxon>
        <taxon>Pentapetalae</taxon>
        <taxon>Caryophyllales</taxon>
        <taxon>Cactineae</taxon>
        <taxon>Cactaceae</taxon>
        <taxon>Cactoideae</taxon>
        <taxon>Echinocereeae</taxon>
        <taxon>Carnegiea</taxon>
    </lineage>
</organism>
<dbReference type="Proteomes" id="UP001153076">
    <property type="component" value="Unassembled WGS sequence"/>
</dbReference>
<dbReference type="OrthoDB" id="1109891at2759"/>
<protein>
    <submittedName>
        <fullName evidence="1">Uncharacterized protein</fullName>
    </submittedName>
</protein>
<dbReference type="EMBL" id="JAKOGI010000904">
    <property type="protein sequence ID" value="KAJ8429338.1"/>
    <property type="molecule type" value="Genomic_DNA"/>
</dbReference>
<accession>A0A9Q1JQS0</accession>
<name>A0A9Q1JQS0_9CARY</name>
<evidence type="ECO:0000313" key="1">
    <source>
        <dbReference type="EMBL" id="KAJ8429338.1"/>
    </source>
</evidence>
<reference evidence="1" key="1">
    <citation type="submission" date="2022-04" db="EMBL/GenBank/DDBJ databases">
        <title>Carnegiea gigantea Genome sequencing and assembly v2.</title>
        <authorList>
            <person name="Copetti D."/>
            <person name="Sanderson M.J."/>
            <person name="Burquez A."/>
            <person name="Wojciechowski M.F."/>
        </authorList>
    </citation>
    <scope>NUCLEOTIDE SEQUENCE</scope>
    <source>
        <strain evidence="1">SGP5-SGP5p</strain>
        <tissue evidence="1">Aerial part</tissue>
    </source>
</reference>
<proteinExistence type="predicted"/>
<sequence>MGVTGDREGEAPLTSVFANSKGSSPFLCWKAHARCMAGGHEKPLRSSIKLSMLIFISNKRPVGLNLSMFNCSSSMTPKIKLYKNRKWTLDLHEAFGFLSITHETTKQAKWICYEDHWIRFFYAKIGLRKHAYFIYLINDSVGNGVVKVIIDYYKGLLGKHAKEGELVDTDIRNNGLDKVYSKGVLIHILGVPIIASKLSKIECRGLLEKITSYLAYHDFIQELPMGANSRIGLKNLEAWSNACDAKLVWDIALKKGNLWIKCIHFKYLRSMD</sequence>
<gene>
    <name evidence="1" type="ORF">Cgig2_025785</name>
</gene>
<evidence type="ECO:0000313" key="2">
    <source>
        <dbReference type="Proteomes" id="UP001153076"/>
    </source>
</evidence>
<comment type="caution">
    <text evidence="1">The sequence shown here is derived from an EMBL/GenBank/DDBJ whole genome shotgun (WGS) entry which is preliminary data.</text>
</comment>
<dbReference type="AlphaFoldDB" id="A0A9Q1JQS0"/>